<feature type="compositionally biased region" description="Basic and acidic residues" evidence="2">
    <location>
        <begin position="77"/>
        <end position="88"/>
    </location>
</feature>
<gene>
    <name evidence="4" type="ORF">GH723_03270</name>
</gene>
<dbReference type="AlphaFoldDB" id="A0A5Q2RBF6"/>
<keyword evidence="1" id="KW-0227">DNA damage</keyword>
<dbReference type="InterPro" id="IPR014048">
    <property type="entry name" value="MethylDNA_cys_MeTrfase_DNA-bd"/>
</dbReference>
<evidence type="ECO:0000256" key="2">
    <source>
        <dbReference type="SAM" id="MobiDB-lite"/>
    </source>
</evidence>
<dbReference type="InterPro" id="IPR052520">
    <property type="entry name" value="ATL_DNA_repair"/>
</dbReference>
<dbReference type="InterPro" id="IPR036388">
    <property type="entry name" value="WH-like_DNA-bd_sf"/>
</dbReference>
<sequence length="182" mass="19188">MVGVGNSIGSNTACLSLLGGRRGEAQRTNRSGQMMSAACRDPGAVVCDARARPRCDAVGAEGGPDQLGTDATPPPHPDARPWPDDHRPTPFQAAVVAVVEALEPGELVTFSDVADQIGRPGSGQAVANVLRAAPDLPWWRVLPSDGRVYRNLAPIQVPLLRAEGHQVDDNRNVRPSPTPPQS</sequence>
<name>A0A5Q2RBF6_9ACTN</name>
<reference evidence="4 5" key="1">
    <citation type="submission" date="2019-11" db="EMBL/GenBank/DDBJ databases">
        <authorList>
            <person name="He Y."/>
        </authorList>
    </citation>
    <scope>NUCLEOTIDE SEQUENCE [LARGE SCALE GENOMIC DNA]</scope>
    <source>
        <strain evidence="4 5">SCSIO 58843</strain>
    </source>
</reference>
<proteinExistence type="predicted"/>
<evidence type="ECO:0000259" key="3">
    <source>
        <dbReference type="Pfam" id="PF01035"/>
    </source>
</evidence>
<dbReference type="PANTHER" id="PTHR42942">
    <property type="entry name" value="6-O-METHYLGUANINE DNA METHYLTRANSFERASE"/>
    <property type="match status" value="1"/>
</dbReference>
<dbReference type="EMBL" id="CP045851">
    <property type="protein sequence ID" value="QGG94199.1"/>
    <property type="molecule type" value="Genomic_DNA"/>
</dbReference>
<dbReference type="Pfam" id="PF01035">
    <property type="entry name" value="DNA_binding_1"/>
    <property type="match status" value="1"/>
</dbReference>
<organism evidence="4 5">
    <name type="scientific">Actinomarinicola tropica</name>
    <dbReference type="NCBI Taxonomy" id="2789776"/>
    <lineage>
        <taxon>Bacteria</taxon>
        <taxon>Bacillati</taxon>
        <taxon>Actinomycetota</taxon>
        <taxon>Acidimicrobiia</taxon>
        <taxon>Acidimicrobiales</taxon>
        <taxon>Iamiaceae</taxon>
        <taxon>Actinomarinicola</taxon>
    </lineage>
</organism>
<feature type="domain" description="Methylated-DNA-[protein]-cysteine S-methyltransferase DNA binding" evidence="3">
    <location>
        <begin position="90"/>
        <end position="164"/>
    </location>
</feature>
<dbReference type="InterPro" id="IPR036217">
    <property type="entry name" value="MethylDNA_cys_MeTrfase_DNAb"/>
</dbReference>
<dbReference type="GO" id="GO:0006281">
    <property type="term" value="P:DNA repair"/>
    <property type="evidence" value="ECO:0007669"/>
    <property type="project" value="InterPro"/>
</dbReference>
<dbReference type="Gene3D" id="1.10.10.10">
    <property type="entry name" value="Winged helix-like DNA-binding domain superfamily/Winged helix DNA-binding domain"/>
    <property type="match status" value="1"/>
</dbReference>
<dbReference type="SUPFAM" id="SSF46767">
    <property type="entry name" value="Methylated DNA-protein cysteine methyltransferase, C-terminal domain"/>
    <property type="match status" value="1"/>
</dbReference>
<evidence type="ECO:0000313" key="4">
    <source>
        <dbReference type="EMBL" id="QGG94199.1"/>
    </source>
</evidence>
<dbReference type="CDD" id="cd06445">
    <property type="entry name" value="ATase"/>
    <property type="match status" value="1"/>
</dbReference>
<keyword evidence="5" id="KW-1185">Reference proteome</keyword>
<protein>
    <recommendedName>
        <fullName evidence="3">Methylated-DNA-[protein]-cysteine S-methyltransferase DNA binding domain-containing protein</fullName>
    </recommendedName>
</protein>
<dbReference type="PANTHER" id="PTHR42942:SF1">
    <property type="entry name" value="ALKYLTRANSFERASE-LIKE PROTEIN 1"/>
    <property type="match status" value="1"/>
</dbReference>
<accession>A0A5Q2RBF6</accession>
<feature type="region of interest" description="Disordered" evidence="2">
    <location>
        <begin position="58"/>
        <end position="88"/>
    </location>
</feature>
<dbReference type="KEGG" id="atq:GH723_03270"/>
<dbReference type="GO" id="GO:0003824">
    <property type="term" value="F:catalytic activity"/>
    <property type="evidence" value="ECO:0007669"/>
    <property type="project" value="InterPro"/>
</dbReference>
<evidence type="ECO:0000256" key="1">
    <source>
        <dbReference type="ARBA" id="ARBA00022763"/>
    </source>
</evidence>
<evidence type="ECO:0000313" key="5">
    <source>
        <dbReference type="Proteomes" id="UP000334019"/>
    </source>
</evidence>
<dbReference type="Proteomes" id="UP000334019">
    <property type="component" value="Chromosome"/>
</dbReference>